<dbReference type="AlphaFoldDB" id="A0A1F7IBH5"/>
<protein>
    <recommendedName>
        <fullName evidence="1">GIY-YIG domain-containing protein</fullName>
    </recommendedName>
</protein>
<sequence length="77" mass="9254">MHYVYILLLKNQTHYIGYSDNLKQRVNDHIKNKIIHTKNLEPKLIFYASFTSKLKALHFEKYLKTPSGFAFRNKRLI</sequence>
<dbReference type="Proteomes" id="UP000179270">
    <property type="component" value="Unassembled WGS sequence"/>
</dbReference>
<reference evidence="2 3" key="1">
    <citation type="journal article" date="2016" name="Nat. Commun.">
        <title>Thousands of microbial genomes shed light on interconnected biogeochemical processes in an aquifer system.</title>
        <authorList>
            <person name="Anantharaman K."/>
            <person name="Brown C.T."/>
            <person name="Hug L.A."/>
            <person name="Sharon I."/>
            <person name="Castelle C.J."/>
            <person name="Probst A.J."/>
            <person name="Thomas B.C."/>
            <person name="Singh A."/>
            <person name="Wilkins M.J."/>
            <person name="Karaoz U."/>
            <person name="Brodie E.L."/>
            <person name="Williams K.H."/>
            <person name="Hubbard S.S."/>
            <person name="Banfield J.F."/>
        </authorList>
    </citation>
    <scope>NUCLEOTIDE SEQUENCE [LARGE SCALE GENOMIC DNA]</scope>
</reference>
<dbReference type="STRING" id="1802055.A3A74_03795"/>
<evidence type="ECO:0000259" key="1">
    <source>
        <dbReference type="PROSITE" id="PS50164"/>
    </source>
</evidence>
<dbReference type="EMBL" id="MGAF01000026">
    <property type="protein sequence ID" value="OGK40713.1"/>
    <property type="molecule type" value="Genomic_DNA"/>
</dbReference>
<comment type="caution">
    <text evidence="2">The sequence shown here is derived from an EMBL/GenBank/DDBJ whole genome shotgun (WGS) entry which is preliminary data.</text>
</comment>
<dbReference type="SUPFAM" id="SSF82771">
    <property type="entry name" value="GIY-YIG endonuclease"/>
    <property type="match status" value="1"/>
</dbReference>
<dbReference type="PROSITE" id="PS50164">
    <property type="entry name" value="GIY_YIG"/>
    <property type="match status" value="1"/>
</dbReference>
<evidence type="ECO:0000313" key="3">
    <source>
        <dbReference type="Proteomes" id="UP000179270"/>
    </source>
</evidence>
<proteinExistence type="predicted"/>
<gene>
    <name evidence="2" type="ORF">A3A74_03795</name>
</gene>
<dbReference type="Gene3D" id="3.40.1440.10">
    <property type="entry name" value="GIY-YIG endonuclease"/>
    <property type="match status" value="1"/>
</dbReference>
<feature type="domain" description="GIY-YIG" evidence="1">
    <location>
        <begin position="1"/>
        <end position="77"/>
    </location>
</feature>
<dbReference type="InterPro" id="IPR000305">
    <property type="entry name" value="GIY-YIG_endonuc"/>
</dbReference>
<accession>A0A1F7IBH5</accession>
<name>A0A1F7IBH5_9BACT</name>
<organism evidence="2 3">
    <name type="scientific">Candidatus Roizmanbacteria bacterium RIFCSPLOWO2_01_FULL_35_13</name>
    <dbReference type="NCBI Taxonomy" id="1802055"/>
    <lineage>
        <taxon>Bacteria</taxon>
        <taxon>Candidatus Roizmaniibacteriota</taxon>
    </lineage>
</organism>
<evidence type="ECO:0000313" key="2">
    <source>
        <dbReference type="EMBL" id="OGK40713.1"/>
    </source>
</evidence>
<dbReference type="Pfam" id="PF01541">
    <property type="entry name" value="GIY-YIG"/>
    <property type="match status" value="1"/>
</dbReference>
<dbReference type="InterPro" id="IPR035901">
    <property type="entry name" value="GIY-YIG_endonuc_sf"/>
</dbReference>